<evidence type="ECO:0000313" key="4">
    <source>
        <dbReference type="EMBL" id="RHZ54023.1"/>
    </source>
</evidence>
<comment type="pathway">
    <text evidence="1">Secondary metabolite biosynthesis.</text>
</comment>
<dbReference type="STRING" id="41047.A0A397GY84"/>
<dbReference type="GeneID" id="38128163"/>
<dbReference type="GO" id="GO:0004659">
    <property type="term" value="F:prenyltransferase activity"/>
    <property type="evidence" value="ECO:0007669"/>
    <property type="project" value="TreeGrafter"/>
</dbReference>
<evidence type="ECO:0000256" key="1">
    <source>
        <dbReference type="ARBA" id="ARBA00005179"/>
    </source>
</evidence>
<dbReference type="GO" id="GO:0009820">
    <property type="term" value="P:alkaloid metabolic process"/>
    <property type="evidence" value="ECO:0007669"/>
    <property type="project" value="InterPro"/>
</dbReference>
<dbReference type="RefSeq" id="XP_026613835.1">
    <property type="nucleotide sequence ID" value="XM_026759808.1"/>
</dbReference>
<protein>
    <submittedName>
        <fullName evidence="4">Uncharacterized protein</fullName>
    </submittedName>
</protein>
<sequence>MTDQAVTPVWDAVSQWISVTNPDLEYWWKLTGPHISYMMVAAGYTVEAQYNALLFHYHWIIPYLGPALRNDSRPNWKSLLGNEGSPIEYSWKWNTAKGKPDVRYCYASVRRIMSMGGRKQVAEEHLQELRSLICAVSGLDPDFPEDQERPFTSSHYTTATKDNFGELPEILHSYIYYFDIAPGKSVPDIKFYTPFAEWAGNLIDWMETRGRGKYAGEYLDVLEHLNQHRRLEDGKGAHIYISALIKNDGELYITSYLGAEAVDPLRQEEPRRRSDSR</sequence>
<dbReference type="AlphaFoldDB" id="A0A397GY84"/>
<comment type="similarity">
    <text evidence="2">Belongs to the tryptophan dimethylallyltransferase family.</text>
</comment>
<organism evidence="4 5">
    <name type="scientific">Aspergillus thermomutatus</name>
    <name type="common">Neosartorya pseudofischeri</name>
    <dbReference type="NCBI Taxonomy" id="41047"/>
    <lineage>
        <taxon>Eukaryota</taxon>
        <taxon>Fungi</taxon>
        <taxon>Dikarya</taxon>
        <taxon>Ascomycota</taxon>
        <taxon>Pezizomycotina</taxon>
        <taxon>Eurotiomycetes</taxon>
        <taxon>Eurotiomycetidae</taxon>
        <taxon>Eurotiales</taxon>
        <taxon>Aspergillaceae</taxon>
        <taxon>Aspergillus</taxon>
        <taxon>Aspergillus subgen. Fumigati</taxon>
    </lineage>
</organism>
<gene>
    <name evidence="4" type="ORF">CDV56_106189</name>
</gene>
<dbReference type="Pfam" id="PF11991">
    <property type="entry name" value="Trp_DMAT"/>
    <property type="match status" value="1"/>
</dbReference>
<reference evidence="4" key="1">
    <citation type="submission" date="2018-08" db="EMBL/GenBank/DDBJ databases">
        <title>Draft genome sequence of azole-resistant Aspergillus thermomutatus (Neosartorya pseudofischeri) strain HMR AF 39, isolated from a human nasal aspirate.</title>
        <authorList>
            <person name="Parent-Michaud M."/>
            <person name="Dufresne P.J."/>
            <person name="Fournier E."/>
            <person name="Martineau C."/>
            <person name="Moreira S."/>
            <person name="Perkins V."/>
            <person name="De Repentigny L."/>
            <person name="Dufresne S.F."/>
        </authorList>
    </citation>
    <scope>NUCLEOTIDE SEQUENCE [LARGE SCALE GENOMIC DNA]</scope>
    <source>
        <strain evidence="4">HMR AF 39</strain>
    </source>
</reference>
<dbReference type="InterPro" id="IPR017795">
    <property type="entry name" value="ABBA_NscD-like"/>
</dbReference>
<keyword evidence="5" id="KW-1185">Reference proteome</keyword>
<keyword evidence="3" id="KW-0808">Transferase</keyword>
<dbReference type="EMBL" id="NKHU02000116">
    <property type="protein sequence ID" value="RHZ54023.1"/>
    <property type="molecule type" value="Genomic_DNA"/>
</dbReference>
<accession>A0A397GY84</accession>
<evidence type="ECO:0000313" key="5">
    <source>
        <dbReference type="Proteomes" id="UP000215305"/>
    </source>
</evidence>
<dbReference type="OrthoDB" id="3354387at2759"/>
<dbReference type="VEuPathDB" id="FungiDB:CDV56_106189"/>
<dbReference type="PANTHER" id="PTHR40627:SF4">
    <property type="entry name" value="PRENYLTRANSFERASE ASQH1-RELATED"/>
    <property type="match status" value="1"/>
</dbReference>
<evidence type="ECO:0000256" key="2">
    <source>
        <dbReference type="ARBA" id="ARBA00010209"/>
    </source>
</evidence>
<name>A0A397GY84_ASPTH</name>
<evidence type="ECO:0000256" key="3">
    <source>
        <dbReference type="ARBA" id="ARBA00022679"/>
    </source>
</evidence>
<dbReference type="PANTHER" id="PTHR40627">
    <property type="entry name" value="INDOLE PRENYLTRANSFERASE TDIB-RELATED"/>
    <property type="match status" value="1"/>
</dbReference>
<comment type="caution">
    <text evidence="4">The sequence shown here is derived from an EMBL/GenBank/DDBJ whole genome shotgun (WGS) entry which is preliminary data.</text>
</comment>
<proteinExistence type="inferred from homology"/>
<dbReference type="Proteomes" id="UP000215305">
    <property type="component" value="Unassembled WGS sequence"/>
</dbReference>